<keyword evidence="1" id="KW-0472">Membrane</keyword>
<evidence type="ECO:0000313" key="3">
    <source>
        <dbReference type="EMBL" id="KIM69787.1"/>
    </source>
</evidence>
<evidence type="ECO:0000313" key="4">
    <source>
        <dbReference type="Proteomes" id="UP000053989"/>
    </source>
</evidence>
<dbReference type="Pfam" id="PF24853">
    <property type="entry name" value="DUF7727"/>
    <property type="match status" value="1"/>
</dbReference>
<dbReference type="PANTHER" id="PTHR40629:SF1">
    <property type="entry name" value="PRO41 PROTEIN"/>
    <property type="match status" value="1"/>
</dbReference>
<feature type="transmembrane region" description="Helical" evidence="1">
    <location>
        <begin position="122"/>
        <end position="139"/>
    </location>
</feature>
<keyword evidence="1" id="KW-1133">Transmembrane helix</keyword>
<keyword evidence="4" id="KW-1185">Reference proteome</keyword>
<organism evidence="3 4">
    <name type="scientific">Scleroderma citrinum Foug A</name>
    <dbReference type="NCBI Taxonomy" id="1036808"/>
    <lineage>
        <taxon>Eukaryota</taxon>
        <taxon>Fungi</taxon>
        <taxon>Dikarya</taxon>
        <taxon>Basidiomycota</taxon>
        <taxon>Agaricomycotina</taxon>
        <taxon>Agaricomycetes</taxon>
        <taxon>Agaricomycetidae</taxon>
        <taxon>Boletales</taxon>
        <taxon>Sclerodermatineae</taxon>
        <taxon>Sclerodermataceae</taxon>
        <taxon>Scleroderma</taxon>
    </lineage>
</organism>
<name>A0A0C3AXS9_9AGAM</name>
<evidence type="ECO:0000256" key="1">
    <source>
        <dbReference type="SAM" id="Phobius"/>
    </source>
</evidence>
<gene>
    <name evidence="3" type="ORF">SCLCIDRAFT_103023</name>
</gene>
<reference evidence="4" key="2">
    <citation type="submission" date="2015-01" db="EMBL/GenBank/DDBJ databases">
        <title>Evolutionary Origins and Diversification of the Mycorrhizal Mutualists.</title>
        <authorList>
            <consortium name="DOE Joint Genome Institute"/>
            <consortium name="Mycorrhizal Genomics Consortium"/>
            <person name="Kohler A."/>
            <person name="Kuo A."/>
            <person name="Nagy L.G."/>
            <person name="Floudas D."/>
            <person name="Copeland A."/>
            <person name="Barry K.W."/>
            <person name="Cichocki N."/>
            <person name="Veneault-Fourrey C."/>
            <person name="LaButti K."/>
            <person name="Lindquist E.A."/>
            <person name="Lipzen A."/>
            <person name="Lundell T."/>
            <person name="Morin E."/>
            <person name="Murat C."/>
            <person name="Riley R."/>
            <person name="Ohm R."/>
            <person name="Sun H."/>
            <person name="Tunlid A."/>
            <person name="Henrissat B."/>
            <person name="Grigoriev I.V."/>
            <person name="Hibbett D.S."/>
            <person name="Martin F."/>
        </authorList>
    </citation>
    <scope>NUCLEOTIDE SEQUENCE [LARGE SCALE GENOMIC DNA]</scope>
    <source>
        <strain evidence="4">Foug A</strain>
    </source>
</reference>
<dbReference type="Proteomes" id="UP000053989">
    <property type="component" value="Unassembled WGS sequence"/>
</dbReference>
<dbReference type="InterPro" id="IPR056144">
    <property type="entry name" value="DUF7727"/>
</dbReference>
<dbReference type="HOGENOM" id="CLU_132815_1_0_1"/>
<dbReference type="AlphaFoldDB" id="A0A0C3AXS9"/>
<reference evidence="3 4" key="1">
    <citation type="submission" date="2014-04" db="EMBL/GenBank/DDBJ databases">
        <authorList>
            <consortium name="DOE Joint Genome Institute"/>
            <person name="Kuo A."/>
            <person name="Kohler A."/>
            <person name="Nagy L.G."/>
            <person name="Floudas D."/>
            <person name="Copeland A."/>
            <person name="Barry K.W."/>
            <person name="Cichocki N."/>
            <person name="Veneault-Fourrey C."/>
            <person name="LaButti K."/>
            <person name="Lindquist E.A."/>
            <person name="Lipzen A."/>
            <person name="Lundell T."/>
            <person name="Morin E."/>
            <person name="Murat C."/>
            <person name="Sun H."/>
            <person name="Tunlid A."/>
            <person name="Henrissat B."/>
            <person name="Grigoriev I.V."/>
            <person name="Hibbett D.S."/>
            <person name="Martin F."/>
            <person name="Nordberg H.P."/>
            <person name="Cantor M.N."/>
            <person name="Hua S.X."/>
        </authorList>
    </citation>
    <scope>NUCLEOTIDE SEQUENCE [LARGE SCALE GENOMIC DNA]</scope>
    <source>
        <strain evidence="3 4">Foug A</strain>
    </source>
</reference>
<feature type="transmembrane region" description="Helical" evidence="1">
    <location>
        <begin position="55"/>
        <end position="86"/>
    </location>
</feature>
<protein>
    <recommendedName>
        <fullName evidence="2">DUF7727 domain-containing protein</fullName>
    </recommendedName>
</protein>
<dbReference type="PANTHER" id="PTHR40629">
    <property type="entry name" value="PRO41 PROTEIN"/>
    <property type="match status" value="1"/>
</dbReference>
<evidence type="ECO:0000259" key="2">
    <source>
        <dbReference type="Pfam" id="PF24853"/>
    </source>
</evidence>
<sequence length="155" mass="17288">MGKLVWNELGRYVSLTASAYAVWASFWGMFFRKFFWDFVGGILRDPGGIQPSPRARVFIAIIVKVPFIQIMSMIVGLLILALEWPLPPLKGTQLHRSIPLRVVLLSFQSSLVLLFYQGTNASLYSLIAATLYITALNRGENIGPPKEQRGTCAQA</sequence>
<accession>A0A0C3AXS9</accession>
<keyword evidence="1" id="KW-0812">Transmembrane</keyword>
<feature type="transmembrane region" description="Helical" evidence="1">
    <location>
        <begin position="12"/>
        <end position="35"/>
    </location>
</feature>
<proteinExistence type="predicted"/>
<feature type="domain" description="DUF7727" evidence="2">
    <location>
        <begin position="1"/>
        <end position="140"/>
    </location>
</feature>
<dbReference type="InParanoid" id="A0A0C3AXS9"/>
<dbReference type="EMBL" id="KN822006">
    <property type="protein sequence ID" value="KIM69787.1"/>
    <property type="molecule type" value="Genomic_DNA"/>
</dbReference>
<dbReference type="OrthoDB" id="2110422at2759"/>